<dbReference type="InterPro" id="IPR031312">
    <property type="entry name" value="Na/sul_symport_CS"/>
</dbReference>
<dbReference type="STRING" id="1123360.thalar_00658"/>
<feature type="transmembrane region" description="Helical" evidence="7">
    <location>
        <begin position="496"/>
        <end position="513"/>
    </location>
</feature>
<feature type="transmembrane region" description="Helical" evidence="7">
    <location>
        <begin position="25"/>
        <end position="43"/>
    </location>
</feature>
<dbReference type="InterPro" id="IPR004680">
    <property type="entry name" value="Cit_transptr-like_dom"/>
</dbReference>
<evidence type="ECO:0000256" key="5">
    <source>
        <dbReference type="ARBA" id="ARBA00022989"/>
    </source>
</evidence>
<dbReference type="eggNOG" id="COG0471">
    <property type="taxonomic scope" value="Bacteria"/>
</dbReference>
<dbReference type="GO" id="GO:0006813">
    <property type="term" value="P:potassium ion transport"/>
    <property type="evidence" value="ECO:0007669"/>
    <property type="project" value="InterPro"/>
</dbReference>
<dbReference type="EMBL" id="AONI01000006">
    <property type="protein sequence ID" value="EPX81208.1"/>
    <property type="molecule type" value="Genomic_DNA"/>
</dbReference>
<dbReference type="Gene3D" id="3.30.70.1450">
    <property type="entry name" value="Regulator of K+ conductance, C-terminal domain"/>
    <property type="match status" value="2"/>
</dbReference>
<gene>
    <name evidence="9" type="ORF">thalar_00658</name>
</gene>
<dbReference type="InterPro" id="IPR051679">
    <property type="entry name" value="DASS-Related_Transporters"/>
</dbReference>
<feature type="transmembrane region" description="Helical" evidence="7">
    <location>
        <begin position="519"/>
        <end position="540"/>
    </location>
</feature>
<reference evidence="10" key="1">
    <citation type="journal article" date="2013" name="Stand. Genomic Sci.">
        <title>Genome sequence of the Litoreibacter arenae type strain (DSM 19593(T)), a member of the Roseobacter clade isolated from sea sand.</title>
        <authorList>
            <person name="Riedel T."/>
            <person name="Fiebig A."/>
            <person name="Petersen J."/>
            <person name="Gronow S."/>
            <person name="Kyrpides N.C."/>
            <person name="Goker M."/>
            <person name="Klenk H.P."/>
        </authorList>
    </citation>
    <scope>NUCLEOTIDE SEQUENCE [LARGE SCALE GENOMIC DNA]</scope>
    <source>
        <strain evidence="10">DSM 19593</strain>
    </source>
</reference>
<feature type="domain" description="RCK C-terminal" evidence="8">
    <location>
        <begin position="230"/>
        <end position="314"/>
    </location>
</feature>
<feature type="transmembrane region" description="Helical" evidence="7">
    <location>
        <begin position="585"/>
        <end position="605"/>
    </location>
</feature>
<evidence type="ECO:0000256" key="2">
    <source>
        <dbReference type="ARBA" id="ARBA00022448"/>
    </source>
</evidence>
<keyword evidence="5 7" id="KW-1133">Transmembrane helix</keyword>
<protein>
    <submittedName>
        <fullName evidence="9">TrkA domain protein</fullName>
    </submittedName>
</protein>
<feature type="transmembrane region" description="Helical" evidence="7">
    <location>
        <begin position="466"/>
        <end position="489"/>
    </location>
</feature>
<dbReference type="SUPFAM" id="SSF116726">
    <property type="entry name" value="TrkA C-terminal domain-like"/>
    <property type="match status" value="2"/>
</dbReference>
<dbReference type="PROSITE" id="PS01271">
    <property type="entry name" value="NA_SULFATE"/>
    <property type="match status" value="1"/>
</dbReference>
<dbReference type="PATRIC" id="fig|1123360.3.peg.650"/>
<keyword evidence="2" id="KW-0813">Transport</keyword>
<evidence type="ECO:0000256" key="7">
    <source>
        <dbReference type="SAM" id="Phobius"/>
    </source>
</evidence>
<dbReference type="InterPro" id="IPR006037">
    <property type="entry name" value="RCK_C"/>
</dbReference>
<dbReference type="GO" id="GO:0005886">
    <property type="term" value="C:plasma membrane"/>
    <property type="evidence" value="ECO:0007669"/>
    <property type="project" value="TreeGrafter"/>
</dbReference>
<feature type="transmembrane region" description="Helical" evidence="7">
    <location>
        <begin position="79"/>
        <end position="101"/>
    </location>
</feature>
<dbReference type="Pfam" id="PF02080">
    <property type="entry name" value="TrkA_C"/>
    <property type="match status" value="2"/>
</dbReference>
<sequence length="609" mass="65660">MRPGIPADPDFFGDLMELLDLSQNTRAVLALLVVLGMFILFVRETYPTEVVAIAGASVLLATGVLPYDAALSVLSNPAPWTIAAMFIIMGSLVRTGALEWFTQVADRNAARRPALALAGMFAFVVISSAIVSNTPVVVVMIPVFVQLSRTLGVSASKLLIPLSYAAILGGTLTLIGTSTNLLVDGVARSNGLAPFTIFEITPLGIVLVAWGMIYLRFIAPRLLPDRDSMAMMLSDRSKMKFFTEAAIPPESNLIGRDVLDVQLFKREGVRLVDVVRGDRSLRRNLQNVTLQTGDRVVLRTEMTELLSLQNNKELKRVDQLSAVETSTVEVLITPGCKMVGRSLGSMRLRRRYGVYPLAVHRRNQNIGRQLDELIVRVGDTLLLEGAQEDISRLANDMELVDVSHPSARAYRRSHAPIAIAALLALVALAGFGVAPIFLLSILAVAVVLLTRCIDADEAFSHVDGSLLALIFAMLAIGAALEASGAVTLIVEALAPWMMNLPPFFVIWGIYLLTSVLTELVSNNAVAVVVTPIAIGLASAMGLDPRPLVVAVMMAASASFATPIGYQTNMLVYGPGGYRFTDFMRVGIPLNLSIGLLASFVIPMIWPLQI</sequence>
<comment type="subcellular location">
    <subcellularLocation>
        <location evidence="1">Membrane</location>
        <topology evidence="1">Multi-pass membrane protein</topology>
    </subcellularLocation>
</comment>
<dbReference type="PROSITE" id="PS51202">
    <property type="entry name" value="RCK_C"/>
    <property type="match status" value="2"/>
</dbReference>
<evidence type="ECO:0000313" key="10">
    <source>
        <dbReference type="Proteomes" id="UP000015351"/>
    </source>
</evidence>
<dbReference type="InterPro" id="IPR036721">
    <property type="entry name" value="RCK_C_sf"/>
</dbReference>
<dbReference type="AlphaFoldDB" id="S9QNM3"/>
<proteinExistence type="predicted"/>
<dbReference type="PANTHER" id="PTHR43652:SF2">
    <property type="entry name" value="BASIC AMINO ACID ANTIPORTER YFCC-RELATED"/>
    <property type="match status" value="1"/>
</dbReference>
<evidence type="ECO:0000256" key="3">
    <source>
        <dbReference type="ARBA" id="ARBA00022692"/>
    </source>
</evidence>
<feature type="transmembrane region" description="Helical" evidence="7">
    <location>
        <begin position="195"/>
        <end position="219"/>
    </location>
</feature>
<keyword evidence="6 7" id="KW-0472">Membrane</keyword>
<evidence type="ECO:0000256" key="6">
    <source>
        <dbReference type="ARBA" id="ARBA00023136"/>
    </source>
</evidence>
<feature type="transmembrane region" description="Helical" evidence="7">
    <location>
        <begin position="162"/>
        <end position="183"/>
    </location>
</feature>
<evidence type="ECO:0000256" key="1">
    <source>
        <dbReference type="ARBA" id="ARBA00004141"/>
    </source>
</evidence>
<dbReference type="Proteomes" id="UP000015351">
    <property type="component" value="Unassembled WGS sequence"/>
</dbReference>
<evidence type="ECO:0000313" key="9">
    <source>
        <dbReference type="EMBL" id="EPX81208.1"/>
    </source>
</evidence>
<dbReference type="HOGENOM" id="CLU_005170_6_1_5"/>
<dbReference type="eggNOG" id="COG0490">
    <property type="taxonomic scope" value="Bacteria"/>
</dbReference>
<dbReference type="Pfam" id="PF03600">
    <property type="entry name" value="CitMHS"/>
    <property type="match status" value="1"/>
</dbReference>
<keyword evidence="10" id="KW-1185">Reference proteome</keyword>
<evidence type="ECO:0000259" key="8">
    <source>
        <dbReference type="PROSITE" id="PS51202"/>
    </source>
</evidence>
<dbReference type="GO" id="GO:0008324">
    <property type="term" value="F:monoatomic cation transmembrane transporter activity"/>
    <property type="evidence" value="ECO:0007669"/>
    <property type="project" value="InterPro"/>
</dbReference>
<keyword evidence="4" id="KW-0677">Repeat</keyword>
<feature type="transmembrane region" description="Helical" evidence="7">
    <location>
        <begin position="547"/>
        <end position="565"/>
    </location>
</feature>
<feature type="domain" description="RCK C-terminal" evidence="8">
    <location>
        <begin position="315"/>
        <end position="399"/>
    </location>
</feature>
<keyword evidence="3 7" id="KW-0812">Transmembrane</keyword>
<organism evidence="9 10">
    <name type="scientific">Litoreibacter arenae DSM 19593</name>
    <dbReference type="NCBI Taxonomy" id="1123360"/>
    <lineage>
        <taxon>Bacteria</taxon>
        <taxon>Pseudomonadati</taxon>
        <taxon>Pseudomonadota</taxon>
        <taxon>Alphaproteobacteria</taxon>
        <taxon>Rhodobacterales</taxon>
        <taxon>Roseobacteraceae</taxon>
        <taxon>Litoreibacter</taxon>
    </lineage>
</organism>
<feature type="transmembrane region" description="Helical" evidence="7">
    <location>
        <begin position="50"/>
        <end position="67"/>
    </location>
</feature>
<evidence type="ECO:0000256" key="4">
    <source>
        <dbReference type="ARBA" id="ARBA00022737"/>
    </source>
</evidence>
<dbReference type="PANTHER" id="PTHR43652">
    <property type="entry name" value="BASIC AMINO ACID ANTIPORTER YFCC-RELATED"/>
    <property type="match status" value="1"/>
</dbReference>
<feature type="transmembrane region" description="Helical" evidence="7">
    <location>
        <begin position="417"/>
        <end position="446"/>
    </location>
</feature>
<accession>S9QNM3</accession>
<comment type="caution">
    <text evidence="9">The sequence shown here is derived from an EMBL/GenBank/DDBJ whole genome shotgun (WGS) entry which is preliminary data.</text>
</comment>
<name>S9QNM3_9RHOB</name>